<keyword evidence="1" id="KW-0812">Transmembrane</keyword>
<gene>
    <name evidence="2" type="ORF">UU50_C0009G0001</name>
</gene>
<feature type="transmembrane region" description="Helical" evidence="1">
    <location>
        <begin position="6"/>
        <end position="25"/>
    </location>
</feature>
<dbReference type="EMBL" id="LCAW01000009">
    <property type="protein sequence ID" value="KKR99184.1"/>
    <property type="molecule type" value="Genomic_DNA"/>
</dbReference>
<reference evidence="2 3" key="1">
    <citation type="journal article" date="2015" name="Nature">
        <title>rRNA introns, odd ribosomes, and small enigmatic genomes across a large radiation of phyla.</title>
        <authorList>
            <person name="Brown C.T."/>
            <person name="Hug L.A."/>
            <person name="Thomas B.C."/>
            <person name="Sharon I."/>
            <person name="Castelle C.J."/>
            <person name="Singh A."/>
            <person name="Wilkins M.J."/>
            <person name="Williams K.H."/>
            <person name="Banfield J.F."/>
        </authorList>
    </citation>
    <scope>NUCLEOTIDE SEQUENCE [LARGE SCALE GENOMIC DNA]</scope>
</reference>
<keyword evidence="1" id="KW-0472">Membrane</keyword>
<dbReference type="AlphaFoldDB" id="A0A0G0VEB0"/>
<evidence type="ECO:0000313" key="2">
    <source>
        <dbReference type="EMBL" id="KKR99184.1"/>
    </source>
</evidence>
<proteinExistence type="predicted"/>
<dbReference type="Proteomes" id="UP000033930">
    <property type="component" value="Unassembled WGS sequence"/>
</dbReference>
<evidence type="ECO:0000313" key="3">
    <source>
        <dbReference type="Proteomes" id="UP000033930"/>
    </source>
</evidence>
<accession>A0A0G0VEB0</accession>
<comment type="caution">
    <text evidence="2">The sequence shown here is derived from an EMBL/GenBank/DDBJ whole genome shotgun (WGS) entry which is preliminary data.</text>
</comment>
<evidence type="ECO:0000256" key="1">
    <source>
        <dbReference type="SAM" id="Phobius"/>
    </source>
</evidence>
<keyword evidence="1" id="KW-1133">Transmembrane helix</keyword>
<name>A0A0G0VEB0_9BACT</name>
<protein>
    <submittedName>
        <fullName evidence="2">Uncharacterized protein</fullName>
    </submittedName>
</protein>
<organism evidence="2 3">
    <name type="scientific">Candidatus Uhrbacteria bacterium GW2011_GWC1_41_20</name>
    <dbReference type="NCBI Taxonomy" id="1618983"/>
    <lineage>
        <taxon>Bacteria</taxon>
        <taxon>Candidatus Uhriibacteriota</taxon>
    </lineage>
</organism>
<sequence>MKDFFNVMAGVLFTLAFAPYIWAIMHKRVRNWKSTSVWSWIDRITFVRPDDKPAKPIKASWIIWASLDTITFAGMYAEGSLNLQITSAVVMAWVTVLLALKHGLPGWRRVDTFGACS</sequence>